<protein>
    <submittedName>
        <fullName evidence="1">Uncharacterized protein</fullName>
    </submittedName>
</protein>
<sequence>MIFKYKVDFNQEHINGLGSDKKSSENYTNYIKNWYQNVVQLTCDEYEVTMNGDNVLPIVGCIQGRDFSPYFYRFKVMNEQHLKQPTIHKVLLALQQDNIVLVTSLITKELVC</sequence>
<accession>A0ABX0IL75</accession>
<dbReference type="RefSeq" id="WP_140959737.1">
    <property type="nucleotide sequence ID" value="NZ_VEVQ02000001.1"/>
</dbReference>
<proteinExistence type="predicted"/>
<keyword evidence="2" id="KW-1185">Reference proteome</keyword>
<gene>
    <name evidence="1" type="ORF">FIA58_002630</name>
</gene>
<reference evidence="2" key="1">
    <citation type="submission" date="2019-05" db="EMBL/GenBank/DDBJ databases">
        <title>Flavobacterium profundi sp. nov., isolated from a deep-sea seamount.</title>
        <authorList>
            <person name="Zhang D.-C."/>
        </authorList>
    </citation>
    <scope>NUCLEOTIDE SEQUENCE [LARGE SCALE GENOMIC DNA]</scope>
    <source>
        <strain evidence="2">EC11</strain>
    </source>
</reference>
<reference evidence="1 2" key="2">
    <citation type="submission" date="2019-05" db="EMBL/GenBank/DDBJ databases">
        <authorList>
            <person name="Lianzixin W."/>
        </authorList>
    </citation>
    <scope>NUCLEOTIDE SEQUENCE [LARGE SCALE GENOMIC DNA]</scope>
    <source>
        <strain evidence="1 2">EC11</strain>
    </source>
</reference>
<dbReference type="EMBL" id="VEVQ02000001">
    <property type="protein sequence ID" value="NHN24560.1"/>
    <property type="molecule type" value="Genomic_DNA"/>
</dbReference>
<name>A0ABX0IL75_9FLAO</name>
<dbReference type="Proteomes" id="UP000817854">
    <property type="component" value="Unassembled WGS sequence"/>
</dbReference>
<comment type="caution">
    <text evidence="1">The sequence shown here is derived from an EMBL/GenBank/DDBJ whole genome shotgun (WGS) entry which is preliminary data.</text>
</comment>
<evidence type="ECO:0000313" key="1">
    <source>
        <dbReference type="EMBL" id="NHN24560.1"/>
    </source>
</evidence>
<reference evidence="1 2" key="3">
    <citation type="submission" date="2020-02" db="EMBL/GenBank/DDBJ databases">
        <title>Flavobacterium profundi sp. nov., isolated from a deep-sea seamount.</title>
        <authorList>
            <person name="Zhang D.-C."/>
        </authorList>
    </citation>
    <scope>NUCLEOTIDE SEQUENCE [LARGE SCALE GENOMIC DNA]</scope>
    <source>
        <strain evidence="1 2">EC11</strain>
    </source>
</reference>
<evidence type="ECO:0000313" key="2">
    <source>
        <dbReference type="Proteomes" id="UP000817854"/>
    </source>
</evidence>
<organism evidence="1 2">
    <name type="scientific">Flavobacterium jejuense</name>
    <dbReference type="NCBI Taxonomy" id="1544455"/>
    <lineage>
        <taxon>Bacteria</taxon>
        <taxon>Pseudomonadati</taxon>
        <taxon>Bacteroidota</taxon>
        <taxon>Flavobacteriia</taxon>
        <taxon>Flavobacteriales</taxon>
        <taxon>Flavobacteriaceae</taxon>
        <taxon>Flavobacterium</taxon>
    </lineage>
</organism>